<dbReference type="Proteomes" id="UP000243052">
    <property type="component" value="Chromosome viii"/>
</dbReference>
<feature type="domain" description="Csf1 C-terminal region" evidence="3">
    <location>
        <begin position="1658"/>
        <end position="2936"/>
    </location>
</feature>
<dbReference type="RefSeq" id="XP_017989910.1">
    <property type="nucleotide sequence ID" value="XM_018134421.1"/>
</dbReference>
<dbReference type="PANTHER" id="PTHR32085">
    <property type="entry name" value="PROTEIN CSF1"/>
    <property type="match status" value="1"/>
</dbReference>
<dbReference type="InterPro" id="IPR056779">
    <property type="entry name" value="Csf1_C"/>
</dbReference>
<evidence type="ECO:0000313" key="5">
    <source>
        <dbReference type="Proteomes" id="UP000243052"/>
    </source>
</evidence>
<organism evidence="4 5">
    <name type="scientific">Eremothecium sinecaudum</name>
    <dbReference type="NCBI Taxonomy" id="45286"/>
    <lineage>
        <taxon>Eukaryota</taxon>
        <taxon>Fungi</taxon>
        <taxon>Dikarya</taxon>
        <taxon>Ascomycota</taxon>
        <taxon>Saccharomycotina</taxon>
        <taxon>Saccharomycetes</taxon>
        <taxon>Saccharomycetales</taxon>
        <taxon>Saccharomycetaceae</taxon>
        <taxon>Eremothecium</taxon>
    </lineage>
</organism>
<dbReference type="PANTHER" id="PTHR32085:SF3">
    <property type="entry name" value="PROTEIN CSF1"/>
    <property type="match status" value="1"/>
</dbReference>
<sequence>MNIDQDFRIVPLTEQLKFGWVFFAYWVLFTTVAIFGIFYVGRLFGFIITHLLNWVIWPLYRAKVNIQSISISPIGGKIHFKNVSIINKDLTISVLNGTLTWRYWLPACRLPSYYGEKASDDRLPCRLHLECDGLELFLYNLCEPYERILEEMHRAEEAKKHYMHHEAGIKHKISETKMKEHIGRKGFSLFGGGRAAPEGQKSLSRFLEQLPLEINVKKGAVTVGNYETPSLIIIGYDKLDGILDIDSPTAPVDCYKIKVEATTYDLNISMKPNISFENVNPIKTHIETRRVSRFWGAIKGFMKGKILYPFRTVSKKTSPPRGVNSHLQAWKGLLFYKVANKSDISELQYDVEHHEYAKYTKILKAKKINITYACDVLETTLEPPLSGKDLPPPEFSIDFLLYDANICYGPWAHRQSQHLIKLFFPTVYKTEKSEEDSNLEKNSTRGFTELKLSMMIMEDSVWRIPTKEASKDAAFLEKYKTTRDNSRAFGWLDIQLQKDTNASLVTSLVLRDSKFENTFHSILENMVIRTSVNNDIMLMAKRHVVNADLSRPELWNSNIEWIINCTSSNLEAFILRDHITLLTDLISDFSSSEPVPYDLFRPFLYQLNLEIDHYDIHLNVNDANIIDNALDLNENCYLTLQGESASLSAEIPYHSIAQPYTAVSYKLLTPQVELLLNTPPWHTVNEFMRFKEFGRTYEFAAQGSYIMYYSVDIDNVDTFTIDCETRFSTVHCSGFLLRYMMNVIDNYFGDFTHFRTTEEYTEELSHEDSSNNQVSLLGKQNDYRSATRVDLGIGTNTDTIIKKSNDTKSSKKSLYRKTTNEIDIWFTLKISDGNFLFPENIYDYESCIGVHCDSIEIDLRYLKYYLDTKVGVYSSYIKRYTDVTPNLMLIKMLERGSVIKNYQVYVTDMHLHQHRMLGVPPSNDSYVIKSDISLGTIESNCDIDMAIGVLNAFKKFIFGFKDIEDLLNYESNTPPALNCFTFTVDYISLKMKVNDVNLEYNLKLSEGSFQFIDLENSNYSNRKDLEISKIEFLVSLINDDQNLCQLTTSVSATNFIRHHDFNSGVQSQREHIALNDAPFHRCRFLLNSYLRSLPAYNNLYGCIPPSSSIPMLSEPITSKNFNSILEYFLLIVQPDFSSEKAPDIANDVVALSSSTEDKLLEPHSPRNLPTFMASNSLEGMLFDLDSFVVELPEVKGFLHVDVLISFGRIYDLLFDNSIMDRLDDIEMDIVHHYLSLLSDFAHCKELKLKCSTVDVALVTEQDLEKGTLLNYIDFKADRINVDFRMLKGPADGIISVPVKEMSSIFFKSDLISSRVFLHSLNSSKQAGSPALSCFFKAIEGYGHLEDQLVWNTNVQHGSLYLDHERLERIFEFLSKLLKEFDDFSVIVGKAISNRYTRRRALLMQLSLAGQDFNINHDAPVITKPAVIVRLSGQHIREEKSWKIITRLRYILNNMPSEWDLEKSTILHKKNFKLPAICRKQFLDVFTKWRSWEISDVEGTYIYRKTFMDYGKDKGSVDFKFRLCLDLFVADIDYKHDKLFTARGFTIDMKKALLKPNIAESSPLHDCRCFSSLLFSADDIHINLQWPVMKLVDTIQSLSAHGNSDIKSLAKNKLCQESALQSVSIQIREFYVDIIMEEIELGLSCRNYYLALFASLPFDAKYPILSITNSSDLLSASLCYNTEELLACHLSFISNNAFLLLDHKCYKIETKLESITVEAGVSKSDEIFLNATESLNRQLNRLYTDLAALSILNFRKDMEGMDESIIPHYSIKLQSNNVSFGLRTLYPLSIDTTLKDLDFSISAAEVRKLSASVTDINFDLSSNSHLKNYMRYSQSKLSVYGDLSGFDSGNGSIEIETGISKVSMFEPSANFHYLLDDSILVFQRISNLKIGLAQLNIMNKGNALMSPFSKVIPPDLKFTMEYAGVLLEFGTTLYIMEFNKIEYSLASATIDPLDISKRYKGHCSVGSLCFLIKDRRIAQRLSKVLDCSFKVLLVNTSVLNFESLQVESSYFRVCLSPTSFIRLLWLENKIAAMKIMYSEKMDDFSTNSFSFADKGRFFSPSLKSAQVLSYNLCVGWIFDIDNYNDSGLIWGYERLFAAYDMPYGKLTLLDAYFCPAYGYASNTFYVKGNERETMNRSYLPSMQIYYMLIEEDGKKDFVVNVKGEELDISLLSDFVTIAEKAIQSVHKVQTLKKAMIDPIGLNRKGKPRNADWSYLDYYPISVRSVKCIIDYAGCALHIYSEDDIENNTCALEIRSPAYEVEFEYQYLPHNLQSHWLRMLVTVNATRNTFFPTCTPIIRDLRRNFSEILNRPINQTPISASNSEKPSINYHNILKSFDLAIFIDIGQQELSLTCEPHAKVQTCIGFEKLAIKVFSNEILSDDPLIMSIEVCDLIATFRHIYSREVGASLSLRHINTVFNLTQMDTIRMYGSTLISEPSLYFNIEHVRDLKVFLELWSVDDDPSLRGDGLFSGKATHDTVSLVSSVPHSSKTSNFTWQYFIGVTGVTADVNLGPSLGIVGMACDTIWTVSEQDKYYTHSLTLSMGEINMCSAGRLGGSMTIKDMNVLSRLSWILKRDKVAMPVISFTLEITSVESKLSSDYNMFFIGIIQDMAIKAFNEIDEDGVVADLLSVAVSLHSLQVFTTSLASANIYDIYKKVAQLAGDNEPIQPKEIREKDAEGASSNTPGTFDSLTTLRTKFSLDIGLLRLQVSTSTLFDSHVLVLKATNITANTLLESSVNIKTELNWQLHKISLSLSTLKHDLDDKKVNEIGIMEYVALASSASGGMIVDAPSIYIAMTVWELPPSNVLEYLFSSSFGGTIDVKWNLAPIGFFRELWNTHVNSMKMRHVHEGARALNILEGEQLEDMKLEVNLGDEYKYVPLQPPHIEVPRIKELGDATPPIEWFGVNRDSFPGLTHQVMIIPLQQLSKFAERKYAKALRR</sequence>
<proteinExistence type="predicted"/>
<accession>A0A0X8HWV1</accession>
<dbReference type="GO" id="GO:0006113">
    <property type="term" value="P:fermentation"/>
    <property type="evidence" value="ECO:0007669"/>
    <property type="project" value="InterPro"/>
</dbReference>
<dbReference type="Pfam" id="PF25038">
    <property type="entry name" value="Csf1_C"/>
    <property type="match status" value="1"/>
</dbReference>
<dbReference type="EMBL" id="CP014248">
    <property type="protein sequence ID" value="AMD22914.1"/>
    <property type="molecule type" value="Genomic_DNA"/>
</dbReference>
<evidence type="ECO:0000313" key="4">
    <source>
        <dbReference type="EMBL" id="AMD22914.1"/>
    </source>
</evidence>
<reference evidence="4 5" key="1">
    <citation type="submission" date="2016-01" db="EMBL/GenBank/DDBJ databases">
        <title>Genome sequence of the yeast Holleya sinecauda.</title>
        <authorList>
            <person name="Dietrich F.S."/>
        </authorList>
    </citation>
    <scope>NUCLEOTIDE SEQUENCE [LARGE SCALE GENOMIC DNA]</scope>
    <source>
        <strain evidence="4 5">ATCC 58844</strain>
    </source>
</reference>
<dbReference type="Pfam" id="PF21678">
    <property type="entry name" value="Csf1_N"/>
    <property type="match status" value="1"/>
</dbReference>
<evidence type="ECO:0000259" key="3">
    <source>
        <dbReference type="Pfam" id="PF25038"/>
    </source>
</evidence>
<dbReference type="OrthoDB" id="10051416at2759"/>
<feature type="transmembrane region" description="Helical" evidence="1">
    <location>
        <begin position="20"/>
        <end position="38"/>
    </location>
</feature>
<dbReference type="GO" id="GO:0016020">
    <property type="term" value="C:membrane"/>
    <property type="evidence" value="ECO:0007669"/>
    <property type="project" value="InterPro"/>
</dbReference>
<name>A0A0X8HWV1_9SACH</name>
<dbReference type="GeneID" id="28726283"/>
<keyword evidence="1" id="KW-1133">Transmembrane helix</keyword>
<keyword evidence="1" id="KW-0812">Transmembrane</keyword>
<dbReference type="InterPro" id="IPR048636">
    <property type="entry name" value="Csf1_N"/>
</dbReference>
<keyword evidence="5" id="KW-1185">Reference proteome</keyword>
<evidence type="ECO:0000259" key="2">
    <source>
        <dbReference type="Pfam" id="PF21678"/>
    </source>
</evidence>
<feature type="domain" description="Csf1 N-terminal" evidence="2">
    <location>
        <begin position="34"/>
        <end position="1508"/>
    </location>
</feature>
<gene>
    <name evidence="4" type="ORF">AW171_hschr84977</name>
</gene>
<protein>
    <submittedName>
        <fullName evidence="4">HHR145Cp</fullName>
    </submittedName>
</protein>
<dbReference type="InterPro" id="IPR029636">
    <property type="entry name" value="Csf1"/>
</dbReference>
<evidence type="ECO:0000256" key="1">
    <source>
        <dbReference type="SAM" id="Phobius"/>
    </source>
</evidence>
<keyword evidence="1" id="KW-0472">Membrane</keyword>